<name>A0A9D0Z5L6_9FIRM</name>
<evidence type="ECO:0000256" key="3">
    <source>
        <dbReference type="ARBA" id="ARBA00022723"/>
    </source>
</evidence>
<reference evidence="15" key="2">
    <citation type="journal article" date="2021" name="PeerJ">
        <title>Extensive microbial diversity within the chicken gut microbiome revealed by metagenomics and culture.</title>
        <authorList>
            <person name="Gilroy R."/>
            <person name="Ravi A."/>
            <person name="Getino M."/>
            <person name="Pursley I."/>
            <person name="Horton D.L."/>
            <person name="Alikhan N.F."/>
            <person name="Baker D."/>
            <person name="Gharbi K."/>
            <person name="Hall N."/>
            <person name="Watson M."/>
            <person name="Adriaenssens E.M."/>
            <person name="Foster-Nyarko E."/>
            <person name="Jarju S."/>
            <person name="Secka A."/>
            <person name="Antonio M."/>
            <person name="Oren A."/>
            <person name="Chaudhuri R.R."/>
            <person name="La Ragione R."/>
            <person name="Hildebrand F."/>
            <person name="Pallen M.J."/>
        </authorList>
    </citation>
    <scope>NUCLEOTIDE SEQUENCE</scope>
    <source>
        <strain evidence="15">13361</strain>
    </source>
</reference>
<keyword evidence="8 12" id="KW-0067">ATP-binding</keyword>
<feature type="binding site" evidence="12">
    <location>
        <position position="528"/>
    </location>
    <ligand>
        <name>Zn(2+)</name>
        <dbReference type="ChEBI" id="CHEBI:29105"/>
        <label>2</label>
    </ligand>
</feature>
<feature type="binding site" evidence="12">
    <location>
        <position position="525"/>
    </location>
    <ligand>
        <name>Zn(2+)</name>
        <dbReference type="ChEBI" id="CHEBI:29105"/>
        <label>2</label>
    </ligand>
</feature>
<dbReference type="SMART" id="SM00490">
    <property type="entry name" value="HELICc"/>
    <property type="match status" value="1"/>
</dbReference>
<keyword evidence="7 12" id="KW-0862">Zinc</keyword>
<comment type="catalytic activity">
    <reaction evidence="12">
        <text>Couples ATP hydrolysis with the unwinding of duplex DNA by translocating in the 3'-5' direction.</text>
        <dbReference type="EC" id="5.6.2.4"/>
    </reaction>
</comment>
<feature type="binding site" evidence="12">
    <location>
        <position position="519"/>
    </location>
    <ligand>
        <name>Zn(2+)</name>
        <dbReference type="ChEBI" id="CHEBI:29105"/>
        <label>1</label>
    </ligand>
</feature>
<feature type="domain" description="Helicase C-terminal" evidence="14">
    <location>
        <begin position="551"/>
        <end position="704"/>
    </location>
</feature>
<evidence type="ECO:0000256" key="2">
    <source>
        <dbReference type="ARBA" id="ARBA00022705"/>
    </source>
</evidence>
<dbReference type="GO" id="GO:0008270">
    <property type="term" value="F:zinc ion binding"/>
    <property type="evidence" value="ECO:0007669"/>
    <property type="project" value="UniProtKB-UniRule"/>
</dbReference>
<comment type="caution">
    <text evidence="15">The sequence shown here is derived from an EMBL/GenBank/DDBJ whole genome shotgun (WGS) entry which is preliminary data.</text>
</comment>
<dbReference type="AlphaFoldDB" id="A0A9D0Z5L6"/>
<dbReference type="Pfam" id="PF18074">
    <property type="entry name" value="PriA_C"/>
    <property type="match status" value="1"/>
</dbReference>
<dbReference type="Proteomes" id="UP000886796">
    <property type="component" value="Unassembled WGS sequence"/>
</dbReference>
<dbReference type="PROSITE" id="PS51194">
    <property type="entry name" value="HELICASE_CTER"/>
    <property type="match status" value="1"/>
</dbReference>
<accession>A0A9D0Z5L6</accession>
<dbReference type="InterPro" id="IPR041222">
    <property type="entry name" value="PriA_3primeBD"/>
</dbReference>
<keyword evidence="4 12" id="KW-0547">Nucleotide-binding</keyword>
<dbReference type="InterPro" id="IPR011545">
    <property type="entry name" value="DEAD/DEAH_box_helicase_dom"/>
</dbReference>
<dbReference type="InterPro" id="IPR001650">
    <property type="entry name" value="Helicase_C-like"/>
</dbReference>
<dbReference type="SMART" id="SM00487">
    <property type="entry name" value="DEXDc"/>
    <property type="match status" value="1"/>
</dbReference>
<evidence type="ECO:0000256" key="10">
    <source>
        <dbReference type="ARBA" id="ARBA00023235"/>
    </source>
</evidence>
<comment type="catalytic activity">
    <reaction evidence="11 12">
        <text>ATP + H2O = ADP + phosphate + H(+)</text>
        <dbReference type="Rhea" id="RHEA:13065"/>
        <dbReference type="ChEBI" id="CHEBI:15377"/>
        <dbReference type="ChEBI" id="CHEBI:15378"/>
        <dbReference type="ChEBI" id="CHEBI:30616"/>
        <dbReference type="ChEBI" id="CHEBI:43474"/>
        <dbReference type="ChEBI" id="CHEBI:456216"/>
        <dbReference type="EC" id="5.6.2.4"/>
    </reaction>
</comment>
<comment type="cofactor">
    <cofactor evidence="12">
        <name>Zn(2+)</name>
        <dbReference type="ChEBI" id="CHEBI:29105"/>
    </cofactor>
    <text evidence="12">Binds 2 zinc ions per subunit.</text>
</comment>
<dbReference type="EC" id="5.6.2.4" evidence="12"/>
<keyword evidence="6 12" id="KW-0347">Helicase</keyword>
<feature type="binding site" evidence="12">
    <location>
        <position position="543"/>
    </location>
    <ligand>
        <name>Zn(2+)</name>
        <dbReference type="ChEBI" id="CHEBI:29105"/>
        <label>2</label>
    </ligand>
</feature>
<feature type="binding site" evidence="12">
    <location>
        <position position="516"/>
    </location>
    <ligand>
        <name>Zn(2+)</name>
        <dbReference type="ChEBI" id="CHEBI:29105"/>
        <label>1</label>
    </ligand>
</feature>
<dbReference type="GO" id="GO:0043138">
    <property type="term" value="F:3'-5' DNA helicase activity"/>
    <property type="evidence" value="ECO:0007669"/>
    <property type="project" value="UniProtKB-EC"/>
</dbReference>
<keyword evidence="2 12" id="KW-0235">DNA replication</keyword>
<keyword evidence="3 12" id="KW-0479">Metal-binding</keyword>
<reference evidence="15" key="1">
    <citation type="submission" date="2020-10" db="EMBL/GenBank/DDBJ databases">
        <authorList>
            <person name="Gilroy R."/>
        </authorList>
    </citation>
    <scope>NUCLEOTIDE SEQUENCE</scope>
    <source>
        <strain evidence="15">13361</strain>
    </source>
</reference>
<dbReference type="Gene3D" id="3.40.50.300">
    <property type="entry name" value="P-loop containing nucleotide triphosphate hydrolases"/>
    <property type="match status" value="2"/>
</dbReference>
<evidence type="ECO:0000259" key="13">
    <source>
        <dbReference type="PROSITE" id="PS51192"/>
    </source>
</evidence>
<feature type="binding site" evidence="12">
    <location>
        <position position="556"/>
    </location>
    <ligand>
        <name>Zn(2+)</name>
        <dbReference type="ChEBI" id="CHEBI:29105"/>
        <label>1</label>
    </ligand>
</feature>
<evidence type="ECO:0000256" key="4">
    <source>
        <dbReference type="ARBA" id="ARBA00022741"/>
    </source>
</evidence>
<evidence type="ECO:0000313" key="16">
    <source>
        <dbReference type="Proteomes" id="UP000886796"/>
    </source>
</evidence>
<dbReference type="InterPro" id="IPR042115">
    <property type="entry name" value="PriA_3primeBD_sf"/>
</dbReference>
<dbReference type="CDD" id="cd17929">
    <property type="entry name" value="DEXHc_priA"/>
    <property type="match status" value="1"/>
</dbReference>
<dbReference type="Pfam" id="PF18319">
    <property type="entry name" value="Zn_ribbon_PriA"/>
    <property type="match status" value="1"/>
</dbReference>
<dbReference type="NCBIfam" id="TIGR00595">
    <property type="entry name" value="priA"/>
    <property type="match status" value="1"/>
</dbReference>
<dbReference type="Gene3D" id="3.40.1440.60">
    <property type="entry name" value="PriA, 3(prime) DNA-binding domain"/>
    <property type="match status" value="1"/>
</dbReference>
<sequence>MIARIAVSAATFAIDKPYSYFVPPSMHLQPGVRVMVPFSRSNRRVEGVVLEVGEGREENLKPVEQVLDEEPVLSETMLQLAAFLRGRCFCTYFDVVRAMLPGGLWFEAKDSYTLTPDRSWEDKPPRQPEALKILEALRENGGTASGAKLSGLMEEEPFDKAVAYLLRKKWITAQRSLSRKTRDKTEKIAVLGVEVSAALAFAASRSKAAAMQRSVIELLCSVGSASVKDICYYTGCGTQTVNRLADLGLIQFQERQVLRCREIVPTEIDGPVVLNPEQAEVFEGLCSQLTQESPGGALLHGVTGSGKTSVYNRLIETCLSQGKQAILLVPEIALTPQLLGLMAAHFGQKVAVLHSSLSVGERYDQWKRTVQGKAQVVVGTRSAVFAPCPRLGLIILDEEQEHSYQSETNPRYAAKEVALWRGLKEGALVLFGSATPSIETMYQAKTGKLTLYTLKNRYNGKALPRVEIVDMRQELKLGNPLSLSLPLQEGIRKRAEAGEQTILFLNRRGNSRALVCVDCRKAPECPRCSARLTYHSANGRLMCHYCGYSQPAPSRCPTCGGPMKTLGTGTQKVQQELEALNPEYPVIRMDADTVSAVNTHEKILERFEKENIPVLVGTQMVAKGLNLPKVTLVGVLDGDLSLYNNSFRAGETTFNMLTQVVGRAGRGDLPGEAIIQTLVPEHKIITLAARQDYEGFYQLELELRRVQHCPPFGDVVQLTFSGEQEPQVIAGAVKFRDSLISCLSGPEYRQEACRVLGPAPCPVVKVNYHYRHRLTVNCRMTQPLRLLLAHLLRQFFQDRQNKGVSAFVDVNGYE</sequence>
<dbReference type="HAMAP" id="MF_00983">
    <property type="entry name" value="PriA"/>
    <property type="match status" value="1"/>
</dbReference>
<feature type="domain" description="Helicase ATP-binding" evidence="13">
    <location>
        <begin position="288"/>
        <end position="454"/>
    </location>
</feature>
<dbReference type="InterPro" id="IPR014001">
    <property type="entry name" value="Helicase_ATP-bd"/>
</dbReference>
<dbReference type="EMBL" id="DVFK01000107">
    <property type="protein sequence ID" value="HIQ68355.1"/>
    <property type="molecule type" value="Genomic_DNA"/>
</dbReference>
<gene>
    <name evidence="12 15" type="primary">priA</name>
    <name evidence="15" type="ORF">IAB74_07610</name>
</gene>
<proteinExistence type="inferred from homology"/>
<evidence type="ECO:0000256" key="6">
    <source>
        <dbReference type="ARBA" id="ARBA00022806"/>
    </source>
</evidence>
<dbReference type="PANTHER" id="PTHR30580:SF0">
    <property type="entry name" value="PRIMOSOMAL PROTEIN N"/>
    <property type="match status" value="1"/>
</dbReference>
<feature type="binding site" evidence="12">
    <location>
        <position position="546"/>
    </location>
    <ligand>
        <name>Zn(2+)</name>
        <dbReference type="ChEBI" id="CHEBI:29105"/>
        <label>2</label>
    </ligand>
</feature>
<dbReference type="Pfam" id="PF00270">
    <property type="entry name" value="DEAD"/>
    <property type="match status" value="1"/>
</dbReference>
<keyword evidence="1 12" id="KW-0639">Primosome</keyword>
<evidence type="ECO:0000256" key="8">
    <source>
        <dbReference type="ARBA" id="ARBA00022840"/>
    </source>
</evidence>
<dbReference type="Pfam" id="PF00271">
    <property type="entry name" value="Helicase_C"/>
    <property type="match status" value="1"/>
</dbReference>
<dbReference type="GO" id="GO:0005524">
    <property type="term" value="F:ATP binding"/>
    <property type="evidence" value="ECO:0007669"/>
    <property type="project" value="UniProtKB-UniRule"/>
</dbReference>
<evidence type="ECO:0000256" key="12">
    <source>
        <dbReference type="HAMAP-Rule" id="MF_00983"/>
    </source>
</evidence>
<dbReference type="GO" id="GO:0006310">
    <property type="term" value="P:DNA recombination"/>
    <property type="evidence" value="ECO:0007669"/>
    <property type="project" value="InterPro"/>
</dbReference>
<keyword evidence="9 12" id="KW-0238">DNA-binding</keyword>
<keyword evidence="5 12" id="KW-0378">Hydrolase</keyword>
<dbReference type="Pfam" id="PF17764">
    <property type="entry name" value="PriA_3primeBD"/>
    <property type="match status" value="1"/>
</dbReference>
<comment type="function">
    <text evidence="12">Initiates the restart of stalled replication forks, which reloads the replicative helicase on sites other than the origin of replication. Recognizes and binds to abandoned replication forks and remodels them to uncover a helicase loading site. Promotes assembly of the primosome at these replication forks.</text>
</comment>
<dbReference type="CDD" id="cd18804">
    <property type="entry name" value="SF2_C_priA"/>
    <property type="match status" value="1"/>
</dbReference>
<dbReference type="InterPro" id="IPR041236">
    <property type="entry name" value="PriA_C"/>
</dbReference>
<evidence type="ECO:0000256" key="11">
    <source>
        <dbReference type="ARBA" id="ARBA00048988"/>
    </source>
</evidence>
<dbReference type="InterPro" id="IPR005259">
    <property type="entry name" value="PriA"/>
</dbReference>
<dbReference type="GO" id="GO:0006269">
    <property type="term" value="P:DNA replication, synthesis of primer"/>
    <property type="evidence" value="ECO:0007669"/>
    <property type="project" value="UniProtKB-KW"/>
</dbReference>
<comment type="similarity">
    <text evidence="12">Belongs to the helicase family. PriA subfamily.</text>
</comment>
<dbReference type="GO" id="GO:0003677">
    <property type="term" value="F:DNA binding"/>
    <property type="evidence" value="ECO:0007669"/>
    <property type="project" value="UniProtKB-UniRule"/>
</dbReference>
<evidence type="ECO:0000256" key="9">
    <source>
        <dbReference type="ARBA" id="ARBA00023125"/>
    </source>
</evidence>
<dbReference type="InterPro" id="IPR027417">
    <property type="entry name" value="P-loop_NTPase"/>
</dbReference>
<comment type="subunit">
    <text evidence="12">Component of the replication restart primosome.</text>
</comment>
<dbReference type="GO" id="GO:0006270">
    <property type="term" value="P:DNA replication initiation"/>
    <property type="evidence" value="ECO:0007669"/>
    <property type="project" value="TreeGrafter"/>
</dbReference>
<dbReference type="SUPFAM" id="SSF52540">
    <property type="entry name" value="P-loop containing nucleoside triphosphate hydrolases"/>
    <property type="match status" value="2"/>
</dbReference>
<evidence type="ECO:0000313" key="15">
    <source>
        <dbReference type="EMBL" id="HIQ68355.1"/>
    </source>
</evidence>
<organism evidence="15 16">
    <name type="scientific">Candidatus Faecousia excrementigallinarum</name>
    <dbReference type="NCBI Taxonomy" id="2840806"/>
    <lineage>
        <taxon>Bacteria</taxon>
        <taxon>Bacillati</taxon>
        <taxon>Bacillota</taxon>
        <taxon>Clostridia</taxon>
        <taxon>Eubacteriales</taxon>
        <taxon>Oscillospiraceae</taxon>
        <taxon>Faecousia</taxon>
    </lineage>
</organism>
<dbReference type="PANTHER" id="PTHR30580">
    <property type="entry name" value="PRIMOSOMAL PROTEIN N"/>
    <property type="match status" value="1"/>
</dbReference>
<dbReference type="GO" id="GO:0016787">
    <property type="term" value="F:hydrolase activity"/>
    <property type="evidence" value="ECO:0007669"/>
    <property type="project" value="UniProtKB-KW"/>
</dbReference>
<evidence type="ECO:0000259" key="14">
    <source>
        <dbReference type="PROSITE" id="PS51194"/>
    </source>
</evidence>
<dbReference type="InterPro" id="IPR040498">
    <property type="entry name" value="PriA_CRR"/>
</dbReference>
<dbReference type="FunFam" id="3.40.50.300:FF:000489">
    <property type="entry name" value="Primosome assembly protein PriA"/>
    <property type="match status" value="1"/>
</dbReference>
<evidence type="ECO:0000256" key="1">
    <source>
        <dbReference type="ARBA" id="ARBA00022515"/>
    </source>
</evidence>
<keyword evidence="10 12" id="KW-0413">Isomerase</keyword>
<feature type="binding site" evidence="12">
    <location>
        <position position="559"/>
    </location>
    <ligand>
        <name>Zn(2+)</name>
        <dbReference type="ChEBI" id="CHEBI:29105"/>
        <label>1</label>
    </ligand>
</feature>
<dbReference type="GO" id="GO:1990077">
    <property type="term" value="C:primosome complex"/>
    <property type="evidence" value="ECO:0007669"/>
    <property type="project" value="UniProtKB-UniRule"/>
</dbReference>
<dbReference type="GO" id="GO:0006302">
    <property type="term" value="P:double-strand break repair"/>
    <property type="evidence" value="ECO:0007669"/>
    <property type="project" value="InterPro"/>
</dbReference>
<evidence type="ECO:0000256" key="7">
    <source>
        <dbReference type="ARBA" id="ARBA00022833"/>
    </source>
</evidence>
<dbReference type="PROSITE" id="PS51192">
    <property type="entry name" value="HELICASE_ATP_BIND_1"/>
    <property type="match status" value="1"/>
</dbReference>
<evidence type="ECO:0000256" key="5">
    <source>
        <dbReference type="ARBA" id="ARBA00022801"/>
    </source>
</evidence>
<protein>
    <recommendedName>
        <fullName evidence="12">Replication restart protein PriA</fullName>
    </recommendedName>
    <alternativeName>
        <fullName evidence="12">ATP-dependent DNA helicase PriA</fullName>
        <ecNumber evidence="12">5.6.2.4</ecNumber>
    </alternativeName>
    <alternativeName>
        <fullName evidence="12">DNA 3'-5' helicase PriA</fullName>
    </alternativeName>
</protein>